<keyword evidence="3" id="KW-1185">Reference proteome</keyword>
<protein>
    <submittedName>
        <fullName evidence="2">Discoidin domain-containing protein</fullName>
    </submittedName>
</protein>
<comment type="caution">
    <text evidence="2">The sequence shown here is derived from an EMBL/GenBank/DDBJ whole genome shotgun (WGS) entry which is preliminary data.</text>
</comment>
<gene>
    <name evidence="2" type="ORF">LZZ85_13570</name>
</gene>
<dbReference type="PROSITE" id="PS50022">
    <property type="entry name" value="FA58C_3"/>
    <property type="match status" value="1"/>
</dbReference>
<proteinExistence type="predicted"/>
<dbReference type="InterPro" id="IPR013728">
    <property type="entry name" value="BT_3987-like_N"/>
</dbReference>
<organism evidence="2 3">
    <name type="scientific">Terrimonas ginsenosidimutans</name>
    <dbReference type="NCBI Taxonomy" id="2908004"/>
    <lineage>
        <taxon>Bacteria</taxon>
        <taxon>Pseudomonadati</taxon>
        <taxon>Bacteroidota</taxon>
        <taxon>Chitinophagia</taxon>
        <taxon>Chitinophagales</taxon>
        <taxon>Chitinophagaceae</taxon>
        <taxon>Terrimonas</taxon>
    </lineage>
</organism>
<name>A0ABS9KSL4_9BACT</name>
<reference evidence="2" key="1">
    <citation type="submission" date="2022-01" db="EMBL/GenBank/DDBJ databases">
        <authorList>
            <person name="Jo J.-H."/>
            <person name="Im W.-T."/>
        </authorList>
    </citation>
    <scope>NUCLEOTIDE SEQUENCE</scope>
    <source>
        <strain evidence="2">NA20</strain>
    </source>
</reference>
<evidence type="ECO:0000259" key="1">
    <source>
        <dbReference type="PROSITE" id="PS50022"/>
    </source>
</evidence>
<dbReference type="Gene3D" id="2.60.120.260">
    <property type="entry name" value="Galactose-binding domain-like"/>
    <property type="match status" value="1"/>
</dbReference>
<dbReference type="PROSITE" id="PS51257">
    <property type="entry name" value="PROKAR_LIPOPROTEIN"/>
    <property type="match status" value="1"/>
</dbReference>
<dbReference type="RefSeq" id="WP_237872575.1">
    <property type="nucleotide sequence ID" value="NZ_JAKLTR010000008.1"/>
</dbReference>
<dbReference type="InterPro" id="IPR000421">
    <property type="entry name" value="FA58C"/>
</dbReference>
<accession>A0ABS9KSL4</accession>
<dbReference type="Proteomes" id="UP001165367">
    <property type="component" value="Unassembled WGS sequence"/>
</dbReference>
<dbReference type="Gene3D" id="2.60.40.1740">
    <property type="entry name" value="hypothetical protein (bacova_03559)"/>
    <property type="match status" value="1"/>
</dbReference>
<dbReference type="Pfam" id="PF00754">
    <property type="entry name" value="F5_F8_type_C"/>
    <property type="match status" value="1"/>
</dbReference>
<dbReference type="Pfam" id="PF08522">
    <property type="entry name" value="BT_3987-like_N"/>
    <property type="match status" value="1"/>
</dbReference>
<feature type="domain" description="F5/8 type C" evidence="1">
    <location>
        <begin position="185"/>
        <end position="338"/>
    </location>
</feature>
<dbReference type="InterPro" id="IPR008979">
    <property type="entry name" value="Galactose-bd-like_sf"/>
</dbReference>
<dbReference type="EMBL" id="JAKLTR010000008">
    <property type="protein sequence ID" value="MCG2615323.1"/>
    <property type="molecule type" value="Genomic_DNA"/>
</dbReference>
<sequence length="338" mass="35902">MKKMFSKNIVSGLAGCFLLASLVTSCKKDELSSREMLVFLQPDKAGIPTRTQTVAFVHNPVEVIGSTNAEVFAYTSREVPANVEIQLAADPSKLAEYNTLYAANCIILPDANYRLVNGNKYSIAAGSSQSDPIAIEILNPGQLQNPGGYLLPLTIQSISSSDKGVAVSSTHATVYVRVTYEFNNIARTQAPLTGGTLLSRTGWVLTVSNTTSGALGPAMVDGNNATAWRSSNSATALKWVQVDLGAQRTMKGFQLVPNYAAVAENATRMTVSTSNDNITWTVQGVWNGTGPATTSSATNPDLKGVNFASPVAARYFRLDINAQTSGNRVGIGELNVVQ</sequence>
<evidence type="ECO:0000313" key="3">
    <source>
        <dbReference type="Proteomes" id="UP001165367"/>
    </source>
</evidence>
<dbReference type="SUPFAM" id="SSF49785">
    <property type="entry name" value="Galactose-binding domain-like"/>
    <property type="match status" value="1"/>
</dbReference>
<evidence type="ECO:0000313" key="2">
    <source>
        <dbReference type="EMBL" id="MCG2615323.1"/>
    </source>
</evidence>